<sequence>MEEFSNEDLVETPGLGCSLERFTEWKEILDMIQALKVKESEVLASGDFRDTEKSYERFKYIVNLYKEQPHLLDPYLDQILDGIIEIVRDEEISHIRKHHAFQYMQLISNVRGFKKIVQHLPHAAADLEPVLSMLEKQDENDINFWETRYCLLLWLSIIVKIPFHMSRLDDIGISEEKKVLHRLVEICKKYIMVGDVCKDACAFLISHFLTRLDTKEKYLPEFISWASKWIKEKDVGWRRLGPLNAIAALLKYGKREDLLQYANSLLKTMQSMEWKHEPYRLARKLAVKIIQRIGLTYLKPRVISWRYKRGGRVLDKITDRGLENTDIKLAPLPVPLITDIQPVKGVCNVDDKEDEEEDDQEVPEEIEEIIDELMHGLRDPDITVRWSAAKGIGRVMGRMNRQFGDEVVGHVLELLTPRENDSAWHGGCLALAEFSKRGLLLPSRLPEVMPLVSRALVYDEPVGYTSVGSHIRDAACYVAWTFARAYDSAIFGPYVNQLAASLVISFCFDREVNIRKAAAAAFQEHIGRQGTFPHGIEILTNADYFAVGVRNNSFLNISVFIAQFEEYTTAMIDHLVEKKVEHWDIAIRDLTAKSLHNLTKQAPQYMIETVLPTLLKKIKSLDANIRHGSIIAIGEIVHALSLLDNINLGNDLICSIGDIVSLLKEKHQFKGISGELMKIACCHLIYKCALSKMKFENNSEVVDEWQGLVNECLCHEVANIRNNAAIALEALCAQYYQINGIPITEKCKEIIYLYTGNLSANDEVTRVGHAMALGSIPPVLLSGWVDVVINALIRCTIITPSSEKWVDSRRHAVKALTAVCSSVGISDPDIKKSCQAHVLDILLCFTEGLTDYTKDDRGDTGAWVREACMSGLQTLLQLVSKEAPELLTEEVVRITMCRISQQAVERIDRTRALAGTVFSTLLHNVPEIPYIPERAAVLEIFPENACKNEINWLSHADTFPKFTQMLDLTSYTESILLGLIASVGGLTESLVKTSSQCLFDYLAVKSTLELSRIATLIVNIYEAHIKIDRILLPMLNFLEKLLSSGSIKPILDDPNSDFAKNIFNLTKTAVMGSLDKNKLLGSVNVYCQLIQVRGEVCRRALGRVLILLCHRFGWLRKATATKLYEALMLYGEDEEEFCSADKLDSAMSILSETEWSIIPIEEARPIRNKLCEIFGLPIPTIVPIAKS</sequence>
<dbReference type="Pfam" id="PF25767">
    <property type="entry name" value="ARM_TBCD_2nd"/>
    <property type="match status" value="1"/>
</dbReference>
<evidence type="ECO:0000259" key="5">
    <source>
        <dbReference type="Pfam" id="PF25767"/>
    </source>
</evidence>
<dbReference type="GO" id="GO:0016328">
    <property type="term" value="C:lateral plasma membrane"/>
    <property type="evidence" value="ECO:0007669"/>
    <property type="project" value="TreeGrafter"/>
</dbReference>
<dbReference type="GO" id="GO:0070830">
    <property type="term" value="P:bicellular tight junction assembly"/>
    <property type="evidence" value="ECO:0007669"/>
    <property type="project" value="TreeGrafter"/>
</dbReference>
<comment type="caution">
    <text evidence="6">The sequence shown here is derived from an EMBL/GenBank/DDBJ whole genome shotgun (WGS) entry which is preliminary data.</text>
</comment>
<dbReference type="InterPro" id="IPR033162">
    <property type="entry name" value="TBCD"/>
</dbReference>
<dbReference type="InterPro" id="IPR022577">
    <property type="entry name" value="TBCD_C"/>
</dbReference>
<dbReference type="Pfam" id="PF12612">
    <property type="entry name" value="TFCD_C"/>
    <property type="match status" value="1"/>
</dbReference>
<dbReference type="Pfam" id="PF23579">
    <property type="entry name" value="ARM_TBCD"/>
    <property type="match status" value="1"/>
</dbReference>
<dbReference type="PANTHER" id="PTHR12658:SF0">
    <property type="entry name" value="TUBULIN-SPECIFIC CHAPERONE D"/>
    <property type="match status" value="1"/>
</dbReference>
<dbReference type="GO" id="GO:0048487">
    <property type="term" value="F:beta-tubulin binding"/>
    <property type="evidence" value="ECO:0007669"/>
    <property type="project" value="InterPro"/>
</dbReference>
<dbReference type="InterPro" id="IPR016024">
    <property type="entry name" value="ARM-type_fold"/>
</dbReference>
<evidence type="ECO:0000256" key="3">
    <source>
        <dbReference type="ARBA" id="ARBA00023186"/>
    </source>
</evidence>
<dbReference type="GO" id="GO:0007023">
    <property type="term" value="P:post-chaperonin tubulin folding pathway"/>
    <property type="evidence" value="ECO:0007669"/>
    <property type="project" value="InterPro"/>
</dbReference>
<organism evidence="6 7">
    <name type="scientific">Rhynocoris fuscipes</name>
    <dbReference type="NCBI Taxonomy" id="488301"/>
    <lineage>
        <taxon>Eukaryota</taxon>
        <taxon>Metazoa</taxon>
        <taxon>Ecdysozoa</taxon>
        <taxon>Arthropoda</taxon>
        <taxon>Hexapoda</taxon>
        <taxon>Insecta</taxon>
        <taxon>Pterygota</taxon>
        <taxon>Neoptera</taxon>
        <taxon>Paraneoptera</taxon>
        <taxon>Hemiptera</taxon>
        <taxon>Heteroptera</taxon>
        <taxon>Panheteroptera</taxon>
        <taxon>Cimicomorpha</taxon>
        <taxon>Reduviidae</taxon>
        <taxon>Harpactorinae</taxon>
        <taxon>Harpactorini</taxon>
        <taxon>Rhynocoris</taxon>
    </lineage>
</organism>
<accession>A0AAW1CZ48</accession>
<dbReference type="GO" id="GO:0005096">
    <property type="term" value="F:GTPase activator activity"/>
    <property type="evidence" value="ECO:0007669"/>
    <property type="project" value="InterPro"/>
</dbReference>
<evidence type="ECO:0000259" key="4">
    <source>
        <dbReference type="Pfam" id="PF12612"/>
    </source>
</evidence>
<evidence type="ECO:0000313" key="6">
    <source>
        <dbReference type="EMBL" id="KAK9503731.1"/>
    </source>
</evidence>
<dbReference type="InterPro" id="IPR058033">
    <property type="entry name" value="ARM_TBCD_2nd"/>
</dbReference>
<feature type="domain" description="Tubulin-folding cofactor D ARM repeats" evidence="5">
    <location>
        <begin position="282"/>
        <end position="536"/>
    </location>
</feature>
<feature type="domain" description="Tubulin-folding cofactor D C-terminal" evidence="4">
    <location>
        <begin position="896"/>
        <end position="1075"/>
    </location>
</feature>
<dbReference type="Gene3D" id="1.25.10.10">
    <property type="entry name" value="Leucine-rich Repeat Variant"/>
    <property type="match status" value="2"/>
</dbReference>
<dbReference type="AlphaFoldDB" id="A0AAW1CZ48"/>
<gene>
    <name evidence="6" type="ORF">O3M35_010231</name>
</gene>
<evidence type="ECO:0000256" key="2">
    <source>
        <dbReference type="ARBA" id="ARBA00015003"/>
    </source>
</evidence>
<dbReference type="GO" id="GO:0007021">
    <property type="term" value="P:tubulin complex assembly"/>
    <property type="evidence" value="ECO:0007669"/>
    <property type="project" value="InterPro"/>
</dbReference>
<dbReference type="SUPFAM" id="SSF48371">
    <property type="entry name" value="ARM repeat"/>
    <property type="match status" value="2"/>
</dbReference>
<comment type="similarity">
    <text evidence="1">Belongs to the TBCD family.</text>
</comment>
<proteinExistence type="inferred from homology"/>
<protein>
    <recommendedName>
        <fullName evidence="2">Tubulin-specific chaperone D</fullName>
    </recommendedName>
</protein>
<dbReference type="InterPro" id="IPR011989">
    <property type="entry name" value="ARM-like"/>
</dbReference>
<dbReference type="Proteomes" id="UP001461498">
    <property type="component" value="Unassembled WGS sequence"/>
</dbReference>
<dbReference type="GO" id="GO:0034333">
    <property type="term" value="P:adherens junction assembly"/>
    <property type="evidence" value="ECO:0007669"/>
    <property type="project" value="TreeGrafter"/>
</dbReference>
<dbReference type="GO" id="GO:0000226">
    <property type="term" value="P:microtubule cytoskeleton organization"/>
    <property type="evidence" value="ECO:0007669"/>
    <property type="project" value="TreeGrafter"/>
</dbReference>
<dbReference type="EMBL" id="JAPXFL010000007">
    <property type="protein sequence ID" value="KAK9503731.1"/>
    <property type="molecule type" value="Genomic_DNA"/>
</dbReference>
<dbReference type="PANTHER" id="PTHR12658">
    <property type="entry name" value="BETA-TUBULIN COFACTOR D"/>
    <property type="match status" value="1"/>
</dbReference>
<keyword evidence="7" id="KW-1185">Reference proteome</keyword>
<evidence type="ECO:0000313" key="7">
    <source>
        <dbReference type="Proteomes" id="UP001461498"/>
    </source>
</evidence>
<keyword evidence="3" id="KW-0143">Chaperone</keyword>
<evidence type="ECO:0000256" key="1">
    <source>
        <dbReference type="ARBA" id="ARBA00006853"/>
    </source>
</evidence>
<name>A0AAW1CZ48_9HEMI</name>
<reference evidence="6 7" key="1">
    <citation type="submission" date="2022-12" db="EMBL/GenBank/DDBJ databases">
        <title>Chromosome-level genome assembly of true bugs.</title>
        <authorList>
            <person name="Ma L."/>
            <person name="Li H."/>
        </authorList>
    </citation>
    <scope>NUCLEOTIDE SEQUENCE [LARGE SCALE GENOMIC DNA]</scope>
    <source>
        <strain evidence="6">Lab_2022b</strain>
    </source>
</reference>